<feature type="transmembrane region" description="Helical" evidence="1">
    <location>
        <begin position="162"/>
        <end position="184"/>
    </location>
</feature>
<keyword evidence="1" id="KW-0812">Transmembrane</keyword>
<feature type="transmembrane region" description="Helical" evidence="1">
    <location>
        <begin position="279"/>
        <end position="299"/>
    </location>
</feature>
<keyword evidence="1" id="KW-1133">Transmembrane helix</keyword>
<evidence type="ECO:0000313" key="2">
    <source>
        <dbReference type="EMBL" id="CAD8761502.1"/>
    </source>
</evidence>
<sequence>MEPKTRKALYAFSSFLFGLWTFVTINGISGPAFEPILEACPPSNYTTIDEFVAATGYHAYDPYVGLGVLDTLVCLITQFLLELRDTYPAGVLVWCSIIVVSLPTTVLWITEAGRAGAKGPIKYPVAMGLLGQLFGISVAFPLVWLPALVYGEGTRGAPVTPFRVKTCGLLVIPTSVLTATVFLADTTSQLWTTAAGMLGGPIVAMGGLVLYADESSALEATSENKASTRMAISNMYMKLFFVGFFGWYTLVVIAVNHYVLDNSDASLLEDLWTNAGPSVKFMAINTAVLFLSFLQYIAYRGGEFRALKAFGLSMILGPASACFQVLIEIEEEEGEKEKEETKKED</sequence>
<evidence type="ECO:0000256" key="1">
    <source>
        <dbReference type="SAM" id="Phobius"/>
    </source>
</evidence>
<dbReference type="EMBL" id="HBFL01002185">
    <property type="protein sequence ID" value="CAD8761502.1"/>
    <property type="molecule type" value="Transcribed_RNA"/>
</dbReference>
<protein>
    <submittedName>
        <fullName evidence="2">Uncharacterized protein</fullName>
    </submittedName>
</protein>
<feature type="transmembrane region" description="Helical" evidence="1">
    <location>
        <begin position="88"/>
        <end position="109"/>
    </location>
</feature>
<gene>
    <name evidence="2" type="ORF">PDEL1432_LOCUS1542</name>
</gene>
<name>A0A7S0Y5S8_9STRA</name>
<accession>A0A7S0Y5S8</accession>
<dbReference type="AlphaFoldDB" id="A0A7S0Y5S8"/>
<keyword evidence="1" id="KW-0472">Membrane</keyword>
<organism evidence="2">
    <name type="scientific">Pseudo-nitzschia delicatissima</name>
    <dbReference type="NCBI Taxonomy" id="44447"/>
    <lineage>
        <taxon>Eukaryota</taxon>
        <taxon>Sar</taxon>
        <taxon>Stramenopiles</taxon>
        <taxon>Ochrophyta</taxon>
        <taxon>Bacillariophyta</taxon>
        <taxon>Bacillariophyceae</taxon>
        <taxon>Bacillariophycidae</taxon>
        <taxon>Bacillariales</taxon>
        <taxon>Bacillariaceae</taxon>
        <taxon>Pseudo-nitzschia</taxon>
    </lineage>
</organism>
<feature type="transmembrane region" description="Helical" evidence="1">
    <location>
        <begin position="129"/>
        <end position="150"/>
    </location>
</feature>
<reference evidence="2" key="1">
    <citation type="submission" date="2021-01" db="EMBL/GenBank/DDBJ databases">
        <authorList>
            <person name="Corre E."/>
            <person name="Pelletier E."/>
            <person name="Niang G."/>
            <person name="Scheremetjew M."/>
            <person name="Finn R."/>
            <person name="Kale V."/>
            <person name="Holt S."/>
            <person name="Cochrane G."/>
            <person name="Meng A."/>
            <person name="Brown T."/>
            <person name="Cohen L."/>
        </authorList>
    </citation>
    <scope>NUCLEOTIDE SEQUENCE</scope>
    <source>
        <strain evidence="2">UNC1205</strain>
    </source>
</reference>
<proteinExistence type="predicted"/>
<feature type="transmembrane region" description="Helical" evidence="1">
    <location>
        <begin position="239"/>
        <end position="259"/>
    </location>
</feature>
<feature type="transmembrane region" description="Helical" evidence="1">
    <location>
        <begin position="9"/>
        <end position="28"/>
    </location>
</feature>
<feature type="transmembrane region" description="Helical" evidence="1">
    <location>
        <begin position="190"/>
        <end position="212"/>
    </location>
</feature>
<feature type="transmembrane region" description="Helical" evidence="1">
    <location>
        <begin position="63"/>
        <end position="81"/>
    </location>
</feature>